<reference evidence="3" key="2">
    <citation type="submission" date="2020-07" db="EMBL/GenBank/DDBJ databases">
        <authorList>
            <person name="Vera ALvarez R."/>
            <person name="Arias-Moreno D.M."/>
            <person name="Jimenez-Jacinto V."/>
            <person name="Jimenez-Bremont J.F."/>
            <person name="Swaminathan K."/>
            <person name="Moose S.P."/>
            <person name="Guerrero-Gonzalez M.L."/>
            <person name="Marino-Ramirez L."/>
            <person name="Landsman D."/>
            <person name="Rodriguez-Kessler M."/>
            <person name="Delgado-Sanchez P."/>
        </authorList>
    </citation>
    <scope>NUCLEOTIDE SEQUENCE</scope>
    <source>
        <tissue evidence="3">Cladode</tissue>
    </source>
</reference>
<feature type="region of interest" description="Disordered" evidence="1">
    <location>
        <begin position="38"/>
        <end position="61"/>
    </location>
</feature>
<organism evidence="3">
    <name type="scientific">Opuntia streptacantha</name>
    <name type="common">Prickly pear cactus</name>
    <name type="synonym">Opuntia cardona</name>
    <dbReference type="NCBI Taxonomy" id="393608"/>
    <lineage>
        <taxon>Eukaryota</taxon>
        <taxon>Viridiplantae</taxon>
        <taxon>Streptophyta</taxon>
        <taxon>Embryophyta</taxon>
        <taxon>Tracheophyta</taxon>
        <taxon>Spermatophyta</taxon>
        <taxon>Magnoliopsida</taxon>
        <taxon>eudicotyledons</taxon>
        <taxon>Gunneridae</taxon>
        <taxon>Pentapetalae</taxon>
        <taxon>Caryophyllales</taxon>
        <taxon>Cactineae</taxon>
        <taxon>Cactaceae</taxon>
        <taxon>Opuntioideae</taxon>
        <taxon>Opuntia</taxon>
    </lineage>
</organism>
<feature type="compositionally biased region" description="Low complexity" evidence="1">
    <location>
        <begin position="43"/>
        <end position="59"/>
    </location>
</feature>
<accession>A0A7C9A5T0</accession>
<feature type="chain" id="PRO_5027931503" evidence="2">
    <location>
        <begin position="23"/>
        <end position="155"/>
    </location>
</feature>
<keyword evidence="2" id="KW-0732">Signal</keyword>
<dbReference type="AlphaFoldDB" id="A0A7C9A5T0"/>
<evidence type="ECO:0000313" key="3">
    <source>
        <dbReference type="EMBL" id="MBA4659734.1"/>
    </source>
</evidence>
<reference evidence="3" key="1">
    <citation type="journal article" date="2013" name="J. Plant Res.">
        <title>Effect of fungi and light on seed germination of three Opuntia species from semiarid lands of central Mexico.</title>
        <authorList>
            <person name="Delgado-Sanchez P."/>
            <person name="Jimenez-Bremont J.F."/>
            <person name="Guerrero-Gonzalez Mde L."/>
            <person name="Flores J."/>
        </authorList>
    </citation>
    <scope>NUCLEOTIDE SEQUENCE</scope>
    <source>
        <tissue evidence="3">Cladode</tissue>
    </source>
</reference>
<evidence type="ECO:0000256" key="2">
    <source>
        <dbReference type="SAM" id="SignalP"/>
    </source>
</evidence>
<dbReference type="EMBL" id="GISG01204965">
    <property type="protein sequence ID" value="MBA4659734.1"/>
    <property type="molecule type" value="Transcribed_RNA"/>
</dbReference>
<proteinExistence type="predicted"/>
<sequence length="155" mass="16540">MNLVGLLRKVAVIVNLITLTTPGGVVKEIGVVVGQHQRGGRGEVPVGGRTEGAGLAAGPPGEGEVEAGRLTGREVIFVVRSQDVTRCNLVNALIFLKGDVIVERRAAICTMSRIEVIVLDAIRIKRITQKAFQVPGTLTFVEGLSPQGYAWKIMK</sequence>
<feature type="signal peptide" evidence="2">
    <location>
        <begin position="1"/>
        <end position="22"/>
    </location>
</feature>
<protein>
    <submittedName>
        <fullName evidence="3">Uncharacterized protein</fullName>
    </submittedName>
</protein>
<name>A0A7C9A5T0_OPUST</name>
<evidence type="ECO:0000256" key="1">
    <source>
        <dbReference type="SAM" id="MobiDB-lite"/>
    </source>
</evidence>